<sequence>MPTHVSNTPSTSFNANEPINHFFCSSGGCFREPWFNGTVRTAPTPKRRTERQRCQVGASFGRLGSRFWAAECAAHSRFPPWVRLPPLAPPPRGFAGHFGAALWAEGMAGHPRRWLAGPLFAFMRFPKLHANSFFSFVGSKMDQ</sequence>
<name>A0A7S1J0E2_9EUGL</name>
<dbReference type="AlphaFoldDB" id="A0A7S1J0E2"/>
<organism evidence="1">
    <name type="scientific">Eutreptiella gymnastica</name>
    <dbReference type="NCBI Taxonomy" id="73025"/>
    <lineage>
        <taxon>Eukaryota</taxon>
        <taxon>Discoba</taxon>
        <taxon>Euglenozoa</taxon>
        <taxon>Euglenida</taxon>
        <taxon>Spirocuta</taxon>
        <taxon>Euglenophyceae</taxon>
        <taxon>Eutreptiales</taxon>
        <taxon>Eutreptiaceae</taxon>
        <taxon>Eutreptiella</taxon>
    </lineage>
</organism>
<gene>
    <name evidence="1" type="ORF">EGYM00392_LOCUS39169</name>
</gene>
<reference evidence="1" key="1">
    <citation type="submission" date="2021-01" db="EMBL/GenBank/DDBJ databases">
        <authorList>
            <person name="Corre E."/>
            <person name="Pelletier E."/>
            <person name="Niang G."/>
            <person name="Scheremetjew M."/>
            <person name="Finn R."/>
            <person name="Kale V."/>
            <person name="Holt S."/>
            <person name="Cochrane G."/>
            <person name="Meng A."/>
            <person name="Brown T."/>
            <person name="Cohen L."/>
        </authorList>
    </citation>
    <scope>NUCLEOTIDE SEQUENCE</scope>
    <source>
        <strain evidence="1">NIES-381</strain>
    </source>
</reference>
<evidence type="ECO:0000313" key="1">
    <source>
        <dbReference type="EMBL" id="CAD9028034.1"/>
    </source>
</evidence>
<dbReference type="EMBL" id="HBGA01105419">
    <property type="protein sequence ID" value="CAD9028034.1"/>
    <property type="molecule type" value="Transcribed_RNA"/>
</dbReference>
<protein>
    <submittedName>
        <fullName evidence="1">Uncharacterized protein</fullName>
    </submittedName>
</protein>
<accession>A0A7S1J0E2</accession>
<proteinExistence type="predicted"/>